<organism evidence="3 4">
    <name type="scientific">Fuscibacter oryzae</name>
    <dbReference type="NCBI Taxonomy" id="2803939"/>
    <lineage>
        <taxon>Bacteria</taxon>
        <taxon>Pseudomonadati</taxon>
        <taxon>Pseudomonadota</taxon>
        <taxon>Alphaproteobacteria</taxon>
        <taxon>Rhodobacterales</taxon>
        <taxon>Paracoccaceae</taxon>
        <taxon>Fuscibacter</taxon>
    </lineage>
</organism>
<sequence length="228" mass="24319">MRLQTIWAFALMALTGLTGAAFADVTVSQSNDPTIEIGQQFAALMGAEHQTVAALPAAKLNALATGPLVAKPKADTKAKPGDPVLIGYSADWLMGLPEPQGDAQWDCLRKAIYFEARGESIRGQFAVAEVILNRVDAPAFPKSVCGVVAQRGGGGCAFSYVCDGISDAMREPMPIELAGRIARVMLDGAPRGLTMGATHFHTRGVMPGWSRQFPQTTLIGSHIFYKMR</sequence>
<feature type="chain" id="PRO_5035250146" evidence="1">
    <location>
        <begin position="24"/>
        <end position="228"/>
    </location>
</feature>
<gene>
    <name evidence="3" type="ORF">JI744_11275</name>
</gene>
<dbReference type="Pfam" id="PF07486">
    <property type="entry name" value="Hydrolase_2"/>
    <property type="match status" value="1"/>
</dbReference>
<evidence type="ECO:0000313" key="4">
    <source>
        <dbReference type="Proteomes" id="UP000619033"/>
    </source>
</evidence>
<dbReference type="EMBL" id="JAESVP010000005">
    <property type="protein sequence ID" value="MBL4928685.1"/>
    <property type="molecule type" value="Genomic_DNA"/>
</dbReference>
<dbReference type="RefSeq" id="WP_202660870.1">
    <property type="nucleotide sequence ID" value="NZ_JAESVP010000005.1"/>
</dbReference>
<dbReference type="GO" id="GO:0016787">
    <property type="term" value="F:hydrolase activity"/>
    <property type="evidence" value="ECO:0007669"/>
    <property type="project" value="UniProtKB-KW"/>
</dbReference>
<evidence type="ECO:0000313" key="3">
    <source>
        <dbReference type="EMBL" id="MBL4928685.1"/>
    </source>
</evidence>
<accession>A0A8J7STL6</accession>
<proteinExistence type="predicted"/>
<keyword evidence="3" id="KW-0378">Hydrolase</keyword>
<dbReference type="InterPro" id="IPR011105">
    <property type="entry name" value="Cell_wall_hydrolase_SleB"/>
</dbReference>
<protein>
    <submittedName>
        <fullName evidence="3">Cell wall hydrolase</fullName>
    </submittedName>
</protein>
<evidence type="ECO:0000259" key="2">
    <source>
        <dbReference type="Pfam" id="PF07486"/>
    </source>
</evidence>
<name>A0A8J7STL6_9RHOB</name>
<dbReference type="Proteomes" id="UP000619033">
    <property type="component" value="Unassembled WGS sequence"/>
</dbReference>
<keyword evidence="1" id="KW-0732">Signal</keyword>
<feature type="signal peptide" evidence="1">
    <location>
        <begin position="1"/>
        <end position="23"/>
    </location>
</feature>
<feature type="domain" description="Cell wall hydrolase SleB" evidence="2">
    <location>
        <begin position="118"/>
        <end position="225"/>
    </location>
</feature>
<keyword evidence="4" id="KW-1185">Reference proteome</keyword>
<dbReference type="AlphaFoldDB" id="A0A8J7STL6"/>
<dbReference type="Gene3D" id="1.10.10.2520">
    <property type="entry name" value="Cell wall hydrolase SleB, domain 1"/>
    <property type="match status" value="1"/>
</dbReference>
<dbReference type="InterPro" id="IPR042047">
    <property type="entry name" value="SleB_dom1"/>
</dbReference>
<comment type="caution">
    <text evidence="3">The sequence shown here is derived from an EMBL/GenBank/DDBJ whole genome shotgun (WGS) entry which is preliminary data.</text>
</comment>
<reference evidence="3" key="1">
    <citation type="submission" date="2021-01" db="EMBL/GenBank/DDBJ databases">
        <title>Genome seq and assembly of Tabrizicola sp. KVB23.</title>
        <authorList>
            <person name="Chhetri G."/>
        </authorList>
    </citation>
    <scope>NUCLEOTIDE SEQUENCE</scope>
    <source>
        <strain evidence="3">KVB23</strain>
    </source>
</reference>
<evidence type="ECO:0000256" key="1">
    <source>
        <dbReference type="SAM" id="SignalP"/>
    </source>
</evidence>